<evidence type="ECO:0000313" key="2">
    <source>
        <dbReference type="Proteomes" id="UP000680206"/>
    </source>
</evidence>
<keyword evidence="2" id="KW-1185">Reference proteome</keyword>
<dbReference type="Proteomes" id="UP000680206">
    <property type="component" value="Unassembled WGS sequence"/>
</dbReference>
<proteinExistence type="predicted"/>
<reference evidence="1 2" key="1">
    <citation type="submission" date="2021-03" db="EMBL/GenBank/DDBJ databases">
        <title>Actinomadura violae sp. nov., isolated from lichen in Thailand.</title>
        <authorList>
            <person name="Kanchanasin P."/>
            <person name="Saeng-In P."/>
            <person name="Phongsopitanun W."/>
            <person name="Yuki M."/>
            <person name="Kudo T."/>
            <person name="Ohkuma M."/>
            <person name="Tanasupawat S."/>
        </authorList>
    </citation>
    <scope>NUCLEOTIDE SEQUENCE [LARGE SCALE GENOMIC DNA]</scope>
    <source>
        <strain evidence="1 2">LCR2-06</strain>
    </source>
</reference>
<accession>A0ABS3S8S9</accession>
<protein>
    <submittedName>
        <fullName evidence="1">Uncharacterized protein</fullName>
    </submittedName>
</protein>
<name>A0ABS3S8S9_9ACTN</name>
<gene>
    <name evidence="1" type="ORF">J4709_44475</name>
</gene>
<evidence type="ECO:0000313" key="1">
    <source>
        <dbReference type="EMBL" id="MBO2464649.1"/>
    </source>
</evidence>
<comment type="caution">
    <text evidence="1">The sequence shown here is derived from an EMBL/GenBank/DDBJ whole genome shotgun (WGS) entry which is preliminary data.</text>
</comment>
<dbReference type="EMBL" id="JAGEPF010000037">
    <property type="protein sequence ID" value="MBO2464649.1"/>
    <property type="molecule type" value="Genomic_DNA"/>
</dbReference>
<sequence>MAMAKKGSRRITVAGLEFRWKVRGRPTYDQALGWTPLTFAAERAAEPGALLVVSMRCAHPSNWLGLPATPVLPRTVAAAINTALQRGWQPSQPGPPFVLDDLH</sequence>
<organism evidence="1 2">
    <name type="scientific">Actinomadura violacea</name>
    <dbReference type="NCBI Taxonomy" id="2819934"/>
    <lineage>
        <taxon>Bacteria</taxon>
        <taxon>Bacillati</taxon>
        <taxon>Actinomycetota</taxon>
        <taxon>Actinomycetes</taxon>
        <taxon>Streptosporangiales</taxon>
        <taxon>Thermomonosporaceae</taxon>
        <taxon>Actinomadura</taxon>
    </lineage>
</organism>